<dbReference type="Proteomes" id="UP000630718">
    <property type="component" value="Unassembled WGS sequence"/>
</dbReference>
<protein>
    <recommendedName>
        <fullName evidence="4">Transmembrane protein</fullName>
    </recommendedName>
</protein>
<reference evidence="2" key="1">
    <citation type="journal article" date="2014" name="Int. J. Syst. Evol. Microbiol.">
        <title>Complete genome sequence of Corynebacterium casei LMG S-19264T (=DSM 44701T), isolated from a smear-ripened cheese.</title>
        <authorList>
            <consortium name="US DOE Joint Genome Institute (JGI-PGF)"/>
            <person name="Walter F."/>
            <person name="Albersmeier A."/>
            <person name="Kalinowski J."/>
            <person name="Ruckert C."/>
        </authorList>
    </citation>
    <scope>NUCLEOTIDE SEQUENCE</scope>
    <source>
        <strain evidence="2">JCM 4477</strain>
    </source>
</reference>
<comment type="caution">
    <text evidence="2">The sequence shown here is derived from an EMBL/GenBank/DDBJ whole genome shotgun (WGS) entry which is preliminary data.</text>
</comment>
<gene>
    <name evidence="2" type="ORF">GCM10018772_69060</name>
</gene>
<dbReference type="PANTHER" id="PTHR42305:SF1">
    <property type="entry name" value="MEMBRANE PROTEIN RV1733C-RELATED"/>
    <property type="match status" value="1"/>
</dbReference>
<dbReference type="RefSeq" id="WP_190208430.1">
    <property type="nucleotide sequence ID" value="NZ_BNBI01000023.1"/>
</dbReference>
<dbReference type="InterPro" id="IPR039708">
    <property type="entry name" value="MT1774/Rv1733c-like"/>
</dbReference>
<dbReference type="EMBL" id="BNBI01000023">
    <property type="protein sequence ID" value="GHF33623.1"/>
    <property type="molecule type" value="Genomic_DNA"/>
</dbReference>
<proteinExistence type="predicted"/>
<accession>A0A919AZ72</accession>
<dbReference type="AlphaFoldDB" id="A0A919AZ72"/>
<keyword evidence="1" id="KW-0472">Membrane</keyword>
<reference evidence="2" key="2">
    <citation type="submission" date="2020-09" db="EMBL/GenBank/DDBJ databases">
        <authorList>
            <person name="Sun Q."/>
            <person name="Ohkuma M."/>
        </authorList>
    </citation>
    <scope>NUCLEOTIDE SEQUENCE</scope>
    <source>
        <strain evidence="2">JCM 4477</strain>
    </source>
</reference>
<keyword evidence="1" id="KW-1133">Transmembrane helix</keyword>
<keyword evidence="1" id="KW-0812">Transmembrane</keyword>
<feature type="transmembrane region" description="Helical" evidence="1">
    <location>
        <begin position="56"/>
        <end position="77"/>
    </location>
</feature>
<dbReference type="PANTHER" id="PTHR42305">
    <property type="entry name" value="MEMBRANE PROTEIN RV1733C-RELATED"/>
    <property type="match status" value="1"/>
</dbReference>
<evidence type="ECO:0000313" key="2">
    <source>
        <dbReference type="EMBL" id="GHF33623.1"/>
    </source>
</evidence>
<evidence type="ECO:0008006" key="4">
    <source>
        <dbReference type="Google" id="ProtNLM"/>
    </source>
</evidence>
<name>A0A919AZ72_9ACTN</name>
<organism evidence="2 3">
    <name type="scientific">Streptomyces fumanus</name>
    <dbReference type="NCBI Taxonomy" id="67302"/>
    <lineage>
        <taxon>Bacteria</taxon>
        <taxon>Bacillati</taxon>
        <taxon>Actinomycetota</taxon>
        <taxon>Actinomycetes</taxon>
        <taxon>Kitasatosporales</taxon>
        <taxon>Streptomycetaceae</taxon>
        <taxon>Streptomyces</taxon>
    </lineage>
</organism>
<keyword evidence="3" id="KW-1185">Reference proteome</keyword>
<sequence length="105" mass="11580">MTASRLPGSEQERTCTGRTLVSTEVRRGERVTVWLDGRDRLVSTPTGRVDAAVESALFGLGAALVVSGAAFGTASLARRRLDRRRLAQWDEQWRLVGPRWSQRAG</sequence>
<evidence type="ECO:0000313" key="3">
    <source>
        <dbReference type="Proteomes" id="UP000630718"/>
    </source>
</evidence>
<evidence type="ECO:0000256" key="1">
    <source>
        <dbReference type="SAM" id="Phobius"/>
    </source>
</evidence>